<comment type="caution">
    <text evidence="9">The sequence shown here is derived from an EMBL/GenBank/DDBJ whole genome shotgun (WGS) entry which is preliminary data.</text>
</comment>
<evidence type="ECO:0000256" key="5">
    <source>
        <dbReference type="ARBA" id="ARBA00022840"/>
    </source>
</evidence>
<dbReference type="InterPro" id="IPR057842">
    <property type="entry name" value="WH_MER3"/>
</dbReference>
<dbReference type="EMBL" id="JACCJC010000034">
    <property type="protein sequence ID" value="KAF6233704.1"/>
    <property type="molecule type" value="Genomic_DNA"/>
</dbReference>
<dbReference type="InterPro" id="IPR004179">
    <property type="entry name" value="Sec63-dom"/>
</dbReference>
<dbReference type="Pfam" id="PF02889">
    <property type="entry name" value="Sec63"/>
    <property type="match status" value="2"/>
</dbReference>
<dbReference type="Gene3D" id="1.10.150.20">
    <property type="entry name" value="5' to 3' exonuclease, C-terminal subdomain"/>
    <property type="match status" value="1"/>
</dbReference>
<dbReference type="Gene3D" id="2.60.40.150">
    <property type="entry name" value="C2 domain"/>
    <property type="match status" value="2"/>
</dbReference>
<dbReference type="GO" id="GO:0032991">
    <property type="term" value="C:protein-containing complex"/>
    <property type="evidence" value="ECO:0007669"/>
    <property type="project" value="UniProtKB-ARBA"/>
</dbReference>
<dbReference type="SMART" id="SM00973">
    <property type="entry name" value="Sec63"/>
    <property type="match status" value="2"/>
</dbReference>
<dbReference type="Pfam" id="PF00271">
    <property type="entry name" value="Helicase_C"/>
    <property type="match status" value="2"/>
</dbReference>
<evidence type="ECO:0000256" key="1">
    <source>
        <dbReference type="ARBA" id="ARBA00010140"/>
    </source>
</evidence>
<reference evidence="9 10" key="1">
    <citation type="journal article" date="2020" name="Genomics">
        <title>Complete, high-quality genomes from long-read metagenomic sequencing of two wolf lichen thalli reveals enigmatic genome architecture.</title>
        <authorList>
            <person name="McKenzie S.K."/>
            <person name="Walston R.F."/>
            <person name="Allen J.L."/>
        </authorList>
    </citation>
    <scope>NUCLEOTIDE SEQUENCE [LARGE SCALE GENOMIC DNA]</scope>
    <source>
        <strain evidence="9">WasteWater2</strain>
    </source>
</reference>
<dbReference type="SMART" id="SM00490">
    <property type="entry name" value="HELICc"/>
    <property type="match status" value="2"/>
</dbReference>
<dbReference type="GeneID" id="59289572"/>
<feature type="compositionally biased region" description="Basic and acidic residues" evidence="6">
    <location>
        <begin position="182"/>
        <end position="198"/>
    </location>
</feature>
<keyword evidence="2" id="KW-0547">Nucleotide-binding</keyword>
<dbReference type="Pfam" id="PF23445">
    <property type="entry name" value="WHD_SNRNP200"/>
    <property type="match status" value="2"/>
</dbReference>
<dbReference type="FunFam" id="3.40.50.300:FF:000102">
    <property type="entry name" value="RNA helicase, activating signal cointegrator 1"/>
    <property type="match status" value="1"/>
</dbReference>
<dbReference type="GO" id="GO:0003676">
    <property type="term" value="F:nucleic acid binding"/>
    <property type="evidence" value="ECO:0007669"/>
    <property type="project" value="InterPro"/>
</dbReference>
<dbReference type="PANTHER" id="PTHR47961">
    <property type="entry name" value="DNA POLYMERASE THETA, PUTATIVE (AFU_ORTHOLOGUE AFUA_1G05260)-RELATED"/>
    <property type="match status" value="1"/>
</dbReference>
<dbReference type="Gene3D" id="1.10.3380.10">
    <property type="entry name" value="Sec63 N-terminal domain-like domain"/>
    <property type="match status" value="2"/>
</dbReference>
<evidence type="ECO:0008006" key="11">
    <source>
        <dbReference type="Google" id="ProtNLM"/>
    </source>
</evidence>
<dbReference type="FunFam" id="3.40.50.300:FF:000062">
    <property type="entry name" value="U5 small nuclear ribonucleoprotein helicase"/>
    <property type="match status" value="1"/>
</dbReference>
<dbReference type="Gene3D" id="1.10.10.10">
    <property type="entry name" value="Winged helix-like DNA-binding domain superfamily/Winged helix DNA-binding domain"/>
    <property type="match status" value="2"/>
</dbReference>
<dbReference type="PROSITE" id="PS51192">
    <property type="entry name" value="HELICASE_ATP_BIND_1"/>
    <property type="match status" value="2"/>
</dbReference>
<dbReference type="FunFam" id="1.10.10.10:FF:000012">
    <property type="entry name" value="U5 small nuclear ribonucleoprotein helicase"/>
    <property type="match status" value="1"/>
</dbReference>
<feature type="domain" description="Helicase C-terminal" evidence="8">
    <location>
        <begin position="524"/>
        <end position="720"/>
    </location>
</feature>
<dbReference type="CDD" id="cd18795">
    <property type="entry name" value="SF2_C_Ski2"/>
    <property type="match status" value="2"/>
</dbReference>
<dbReference type="FunFam" id="1.10.3380.10:FF:000002">
    <property type="entry name" value="Activating signal cointegrator 1 complex subunit 3"/>
    <property type="match status" value="1"/>
</dbReference>
<dbReference type="InterPro" id="IPR001650">
    <property type="entry name" value="Helicase_C-like"/>
</dbReference>
<evidence type="ECO:0000313" key="10">
    <source>
        <dbReference type="Proteomes" id="UP000578531"/>
    </source>
</evidence>
<dbReference type="InterPro" id="IPR036388">
    <property type="entry name" value="WH-like_DNA-bd_sf"/>
</dbReference>
<dbReference type="FunFam" id="3.40.50.300:FF:000231">
    <property type="entry name" value="Activating signal cointegrator 1 complex subunit 3"/>
    <property type="match status" value="1"/>
</dbReference>
<sequence length="1979" mass="222094">MSSSLENAESEWVAQYAALRQTLNELRIEQPNGESRGYGHDIMLDDEDLTGSSGSDDLWNVFSDDEQDREYSSDMSGGVTESPSGKPKSAYSYGQEWLRSKCLAFASSKSGMDAEELQQQLSAMLASDMRDDDLQMSLADILGFDDLDFVIQLIAHRSQILSSEFHDPSSANGVLGHLQSKRQREQALQHQDHEHKAASLDPAQNHNGPRYPHVYKVHSAANTLAAGGRKYGLPVGSKRTEHEKYEEYLIPAAKVGTLGVGRKLVEISEMDGLCRRTFKGYKALNRMQSLVYPVAYKTNENMLICAPTGAGKTDAAMLAILNAIGHNLTPSPVDAPDASEFLVNSEDFKVIYVAPMKALAAEITEKLGRRLAWLGIQVREFTGDMHLTKKEIVQTQIIVTTPEKWDVITRKSTGDTELVQKVRLLIIDEVHMLHDERGAVIESLVARTERQVESTQSLIRVVGLSATLPNYVDVADFLKVNRMAGLFYFDASFRPVPLEQHFIGVKGKTGTKSSRDNIDQTAFDKVKDMLECGHQIMVFVHSRKDTVNSARTFMQMAQDQQCLDLFDCQAVEGFATAMKDLKNTKGRELREIVPKGFGTHHAGMPRSDRNRVEQLFAQGHINVLCCTATLAWGVNLPAAAVIIKGTQMYSSQEGRFVDLGILDVLQIFGRAGRPQFQATGIGFICTTHDKLDHYLSAVTQQQPIESKLSRKLVDNLNAEIALGTVTSIPEAVQWLGYSYLFVRMQRNPLTYGIDWAEIRDDPHLVQRRRKLAVDAARVLQQSQMIIFNETTEELRAKDVGRIASQYYVLQTSIEIFNTMMGARATETDVLKMISMSGEFDNIQSRDNESKELTRLREESTHYEVVGGNDIASAKTNILLQSYISRARIDDFALVSDCAYVAQNAARICRALFMIALNRRWGHQCLVILSLCKSIEKQIWPFQHPFHQFDLPQPILRNLDEKSNVSSIESLRDMESAEIGHVVHNNRMGNTISKLLDNFPTLTVEAEIAPLNRDVLRINLHLTADFRWNDRHNGTSESYWIWVENSENSEIYHHEYFILTRKKLYDDHELNFTIPLSDPLPTQIYVRVVSDRWLGAETVTPVSFQHLIRPDTESVYTDLLDLQPLPVAALKNTLLEEIYGQRFSFFNPMQTQIFHTLYHTSANVLLGSPTGSGKTVAAELAMWWAFREKPGSKVVYIAPMKALVRERVQDWRKRLVRQMGLKLVELTGDNTPNTRTIRDADIIITTPEKWDGISRSWQTRAYVRQVSLVIIDEVHLLGGDRGPILEIIVSRMNYIASQSKGSVRLVGMSTACANAMDLGNWLGVKEGLFNFRHSVRPVPLQIFIDGFPEQRGFCPLMQSMNRPTFLAIKTHSPEKPVIVFVASRRQTRLTAKDLINLCGMEDNPRRFIRMSEDDLQLNLSRVKDEALREALSFGIGLHHAGLVEADRQLAEELFANNKIQILVATSTLAWGVNLPAHLVVVKGTQYFDAKIEGYKDMNLTDVLQMLGRAGRPQFDTSGIARIFTQEAKKAFYKHFLHTGFPVESSLHNVLENHLGAEASAGTISTKQDALDYLTWTFFFRRLHKNPSYYGLEISSEEHNTIAAQQLANEFMIELVDKSLDELAESGCIAQHSSGDVDSTPLGKIMSYYYLSHNTIRHLVKHAKRDANFEDVLAWMCGANEFDELPVRHNEDLINAELSKNLPLKAEALSLPMWDPHVKAFLLLQAYFSRIDLPISDYVGDQNSVLDQSIRIVQASIDVLTEMGYLSSCIMMITLLQCIKSARWPLDGPLSIFPGVNTDKERARAKDGGSQPPSLAQIHNVAKPVLSKVLNSLDVPHELESQVEKAIGTLPNLNVNVMDVNALGLTVGAARLNPATQPDYRIYAPKFPKPQSEGFFLVVADPAKDEVLALKRINWPSVQKVRGGGNKPTSRSILKLKPESVERKVDVLVASDAYVNMMWKIKGIEMPAAPVVEDVNGKKSS</sequence>
<evidence type="ECO:0000259" key="8">
    <source>
        <dbReference type="PROSITE" id="PS51194"/>
    </source>
</evidence>
<evidence type="ECO:0000256" key="4">
    <source>
        <dbReference type="ARBA" id="ARBA00022806"/>
    </source>
</evidence>
<feature type="region of interest" description="Disordered" evidence="6">
    <location>
        <begin position="180"/>
        <end position="210"/>
    </location>
</feature>
<dbReference type="InterPro" id="IPR014001">
    <property type="entry name" value="Helicase_ATP-bd"/>
</dbReference>
<dbReference type="GO" id="GO:0004386">
    <property type="term" value="F:helicase activity"/>
    <property type="evidence" value="ECO:0007669"/>
    <property type="project" value="UniProtKB-KW"/>
</dbReference>
<dbReference type="RefSeq" id="XP_037163113.1">
    <property type="nucleotide sequence ID" value="XM_037309816.1"/>
</dbReference>
<feature type="compositionally biased region" description="Polar residues" evidence="6">
    <location>
        <begin position="73"/>
        <end position="83"/>
    </location>
</feature>
<dbReference type="FunFam" id="1.10.150.20:FF:000004">
    <property type="entry name" value="U5 small nuclear ribonucleoprotein helicase"/>
    <property type="match status" value="1"/>
</dbReference>
<dbReference type="InterPro" id="IPR011545">
    <property type="entry name" value="DEAD/DEAH_box_helicase_dom"/>
</dbReference>
<keyword evidence="4" id="KW-0347">Helicase</keyword>
<feature type="domain" description="Helicase C-terminal" evidence="8">
    <location>
        <begin position="1361"/>
        <end position="1570"/>
    </location>
</feature>
<dbReference type="InterPro" id="IPR035892">
    <property type="entry name" value="C2_domain_sf"/>
</dbReference>
<dbReference type="FunFam" id="1.10.3380.10:FF:000009">
    <property type="entry name" value="DEAD/DEAH box helicase, putative"/>
    <property type="match status" value="1"/>
</dbReference>
<keyword evidence="5" id="KW-0067">ATP-binding</keyword>
<name>A0A8H6FS12_9LECA</name>
<feature type="region of interest" description="Disordered" evidence="6">
    <location>
        <begin position="28"/>
        <end position="90"/>
    </location>
</feature>
<dbReference type="PIRSF" id="PIRSF039073">
    <property type="entry name" value="BRR2"/>
    <property type="match status" value="1"/>
</dbReference>
<evidence type="ECO:0000256" key="2">
    <source>
        <dbReference type="ARBA" id="ARBA00022741"/>
    </source>
</evidence>
<dbReference type="CDD" id="cd18022">
    <property type="entry name" value="DEXHc_ASCC3_2"/>
    <property type="match status" value="1"/>
</dbReference>
<dbReference type="InterPro" id="IPR050474">
    <property type="entry name" value="Hel308_SKI2-like"/>
</dbReference>
<accession>A0A8H6FS12</accession>
<dbReference type="Proteomes" id="UP000578531">
    <property type="component" value="Unassembled WGS sequence"/>
</dbReference>
<dbReference type="Gene3D" id="3.40.50.300">
    <property type="entry name" value="P-loop containing nucleotide triphosphate hydrolases"/>
    <property type="match status" value="4"/>
</dbReference>
<keyword evidence="3" id="KW-0378">Hydrolase</keyword>
<protein>
    <recommendedName>
        <fullName evidence="11">Activating signal cointegrator 1 complex subunit 3</fullName>
    </recommendedName>
</protein>
<dbReference type="PROSITE" id="PS51194">
    <property type="entry name" value="HELICASE_CTER"/>
    <property type="match status" value="2"/>
</dbReference>
<dbReference type="FunFam" id="2.60.40.150:FF:000004">
    <property type="entry name" value="RNA helicase, activating signal cointegrator 1"/>
    <property type="match status" value="1"/>
</dbReference>
<dbReference type="FunFam" id="3.40.50.300:FF:000198">
    <property type="entry name" value="Activating signal cointegrator 1 complex subunit"/>
    <property type="match status" value="1"/>
</dbReference>
<dbReference type="InterPro" id="IPR027417">
    <property type="entry name" value="P-loop_NTPase"/>
</dbReference>
<dbReference type="Pfam" id="PF00270">
    <property type="entry name" value="DEAD"/>
    <property type="match status" value="2"/>
</dbReference>
<dbReference type="CDD" id="cd18020">
    <property type="entry name" value="DEXHc_ASCC3_1"/>
    <property type="match status" value="1"/>
</dbReference>
<evidence type="ECO:0000256" key="3">
    <source>
        <dbReference type="ARBA" id="ARBA00022801"/>
    </source>
</evidence>
<dbReference type="SUPFAM" id="SSF81296">
    <property type="entry name" value="E set domains"/>
    <property type="match status" value="1"/>
</dbReference>
<gene>
    <name evidence="9" type="ORF">HO173_007916</name>
</gene>
<organism evidence="9 10">
    <name type="scientific">Letharia columbiana</name>
    <dbReference type="NCBI Taxonomy" id="112416"/>
    <lineage>
        <taxon>Eukaryota</taxon>
        <taxon>Fungi</taxon>
        <taxon>Dikarya</taxon>
        <taxon>Ascomycota</taxon>
        <taxon>Pezizomycotina</taxon>
        <taxon>Lecanoromycetes</taxon>
        <taxon>OSLEUM clade</taxon>
        <taxon>Lecanoromycetidae</taxon>
        <taxon>Lecanorales</taxon>
        <taxon>Lecanorineae</taxon>
        <taxon>Parmeliaceae</taxon>
        <taxon>Letharia</taxon>
    </lineage>
</organism>
<feature type="domain" description="Helicase ATP-binding" evidence="7">
    <location>
        <begin position="1154"/>
        <end position="1329"/>
    </location>
</feature>
<dbReference type="SUPFAM" id="SSF52540">
    <property type="entry name" value="P-loop containing nucleoside triphosphate hydrolases"/>
    <property type="match status" value="3"/>
</dbReference>
<evidence type="ECO:0000259" key="7">
    <source>
        <dbReference type="PROSITE" id="PS51192"/>
    </source>
</evidence>
<evidence type="ECO:0000313" key="9">
    <source>
        <dbReference type="EMBL" id="KAF6233704.1"/>
    </source>
</evidence>
<dbReference type="InterPro" id="IPR036390">
    <property type="entry name" value="WH_DNA-bd_sf"/>
</dbReference>
<dbReference type="SMART" id="SM00487">
    <property type="entry name" value="DEXDc"/>
    <property type="match status" value="2"/>
</dbReference>
<dbReference type="GO" id="GO:0016787">
    <property type="term" value="F:hydrolase activity"/>
    <property type="evidence" value="ECO:0007669"/>
    <property type="project" value="UniProtKB-KW"/>
</dbReference>
<dbReference type="FunFam" id="1.10.10.10:FF:000024">
    <property type="entry name" value="U5 small nuclear ribonucleoprotein helicase"/>
    <property type="match status" value="1"/>
</dbReference>
<dbReference type="InterPro" id="IPR003593">
    <property type="entry name" value="AAA+_ATPase"/>
</dbReference>
<dbReference type="InterPro" id="IPR014756">
    <property type="entry name" value="Ig_E-set"/>
</dbReference>
<dbReference type="PANTHER" id="PTHR47961:SF13">
    <property type="entry name" value="ACTIVATING SIGNAL COINTEGRATOR 1 COMPLEX SUBUNIT 3"/>
    <property type="match status" value="1"/>
</dbReference>
<dbReference type="SMART" id="SM00382">
    <property type="entry name" value="AAA"/>
    <property type="match status" value="2"/>
</dbReference>
<comment type="similarity">
    <text evidence="1">Belongs to the helicase family. SKI2 subfamily.</text>
</comment>
<dbReference type="OrthoDB" id="5575at2759"/>
<proteinExistence type="inferred from homology"/>
<dbReference type="SUPFAM" id="SSF158702">
    <property type="entry name" value="Sec63 N-terminal domain-like"/>
    <property type="match status" value="2"/>
</dbReference>
<keyword evidence="10" id="KW-1185">Reference proteome</keyword>
<feature type="domain" description="Helicase ATP-binding" evidence="7">
    <location>
        <begin position="293"/>
        <end position="486"/>
    </location>
</feature>
<dbReference type="SUPFAM" id="SSF46785">
    <property type="entry name" value="Winged helix' DNA-binding domain"/>
    <property type="match status" value="2"/>
</dbReference>
<dbReference type="GO" id="GO:0005524">
    <property type="term" value="F:ATP binding"/>
    <property type="evidence" value="ECO:0007669"/>
    <property type="project" value="UniProtKB-KW"/>
</dbReference>
<evidence type="ECO:0000256" key="6">
    <source>
        <dbReference type="SAM" id="MobiDB-lite"/>
    </source>
</evidence>